<keyword evidence="6" id="KW-1185">Reference proteome</keyword>
<dbReference type="Pfam" id="PF12697">
    <property type="entry name" value="Abhydrolase_6"/>
    <property type="match status" value="1"/>
</dbReference>
<evidence type="ECO:0000313" key="6">
    <source>
        <dbReference type="Proteomes" id="UP001215827"/>
    </source>
</evidence>
<sequence>MNRLPRLVATLAAVILAWSPAAARAESAATSLEHDSIRVTTTEGLSLAAYVSRPTGSSAPRPALFLTQWVSCGTIKPNPARTSMEERVALAAGYALVRVDRAGTGDSDGPGCDKLDYDTEVRHYREAFDQLASHPWVDRQRMVVFGSSLGSTTAPLVALGKPVAGVIVQGAGALTYFERMLHFDRIELERQPVFDPLSLDREMRRRIEFQLHYLHGKLTPTEVEQRHPQLAGVWRSLRGTDEEPHYGRPFAWHWQAADKDWLAAWAQVEAPVMVVFGEYEQFESRHGHRVIVDTINRLRPGSATWLEIPQAGHDLGTYANPYDALSFANRTARPELFVTPVAEWLRTLETHNRD</sequence>
<dbReference type="Gene3D" id="3.40.50.1820">
    <property type="entry name" value="alpha/beta hydrolase"/>
    <property type="match status" value="1"/>
</dbReference>
<keyword evidence="3" id="KW-0732">Signal</keyword>
<dbReference type="PANTHER" id="PTHR22946:SF9">
    <property type="entry name" value="POLYKETIDE TRANSFERASE AF380"/>
    <property type="match status" value="1"/>
</dbReference>
<dbReference type="InterPro" id="IPR000073">
    <property type="entry name" value="AB_hydrolase_1"/>
</dbReference>
<dbReference type="RefSeq" id="WP_278017575.1">
    <property type="nucleotide sequence ID" value="NZ_CP121106.1"/>
</dbReference>
<dbReference type="GO" id="GO:0016787">
    <property type="term" value="F:hydrolase activity"/>
    <property type="evidence" value="ECO:0007669"/>
    <property type="project" value="UniProtKB-KW"/>
</dbReference>
<evidence type="ECO:0000256" key="2">
    <source>
        <dbReference type="ARBA" id="ARBA00038115"/>
    </source>
</evidence>
<dbReference type="InterPro" id="IPR050261">
    <property type="entry name" value="FrsA_esterase"/>
</dbReference>
<dbReference type="SUPFAM" id="SSF53474">
    <property type="entry name" value="alpha/beta-Hydrolases"/>
    <property type="match status" value="1"/>
</dbReference>
<proteinExistence type="inferred from homology"/>
<dbReference type="InterPro" id="IPR029058">
    <property type="entry name" value="AB_hydrolase_fold"/>
</dbReference>
<keyword evidence="1 5" id="KW-0378">Hydrolase</keyword>
<protein>
    <submittedName>
        <fullName evidence="5">Alpha/beta hydrolase</fullName>
    </submittedName>
</protein>
<dbReference type="PANTHER" id="PTHR22946">
    <property type="entry name" value="DIENELACTONE HYDROLASE DOMAIN-CONTAINING PROTEIN-RELATED"/>
    <property type="match status" value="1"/>
</dbReference>
<dbReference type="EMBL" id="CP121106">
    <property type="protein sequence ID" value="WFL78886.1"/>
    <property type="molecule type" value="Genomic_DNA"/>
</dbReference>
<reference evidence="5 6" key="1">
    <citation type="submission" date="2023-03" db="EMBL/GenBank/DDBJ databases">
        <title>Altererythrobacter sp. CAU 1644 isolated from sand.</title>
        <authorList>
            <person name="Kim W."/>
        </authorList>
    </citation>
    <scope>NUCLEOTIDE SEQUENCE [LARGE SCALE GENOMIC DNA]</scope>
    <source>
        <strain evidence="5 6">CAU 1644</strain>
    </source>
</reference>
<evidence type="ECO:0000256" key="3">
    <source>
        <dbReference type="SAM" id="SignalP"/>
    </source>
</evidence>
<name>A0ABY8FZS3_9SPHN</name>
<feature type="domain" description="AB hydrolase-1" evidence="4">
    <location>
        <begin position="89"/>
        <end position="324"/>
    </location>
</feature>
<gene>
    <name evidence="5" type="ORF">P7228_07425</name>
</gene>
<comment type="similarity">
    <text evidence="2">Belongs to the AB hydrolase superfamily. FUS2 hydrolase family.</text>
</comment>
<feature type="signal peptide" evidence="3">
    <location>
        <begin position="1"/>
        <end position="24"/>
    </location>
</feature>
<organism evidence="5 6">
    <name type="scientific">Altererythrobacter arenosus</name>
    <dbReference type="NCBI Taxonomy" id="3032592"/>
    <lineage>
        <taxon>Bacteria</taxon>
        <taxon>Pseudomonadati</taxon>
        <taxon>Pseudomonadota</taxon>
        <taxon>Alphaproteobacteria</taxon>
        <taxon>Sphingomonadales</taxon>
        <taxon>Erythrobacteraceae</taxon>
        <taxon>Altererythrobacter</taxon>
    </lineage>
</organism>
<dbReference type="Proteomes" id="UP001215827">
    <property type="component" value="Chromosome"/>
</dbReference>
<feature type="chain" id="PRO_5045268961" evidence="3">
    <location>
        <begin position="25"/>
        <end position="354"/>
    </location>
</feature>
<accession>A0ABY8FZS3</accession>
<evidence type="ECO:0000259" key="4">
    <source>
        <dbReference type="Pfam" id="PF12697"/>
    </source>
</evidence>
<evidence type="ECO:0000256" key="1">
    <source>
        <dbReference type="ARBA" id="ARBA00022801"/>
    </source>
</evidence>
<evidence type="ECO:0000313" key="5">
    <source>
        <dbReference type="EMBL" id="WFL78886.1"/>
    </source>
</evidence>